<feature type="transmembrane region" description="Helical" evidence="1">
    <location>
        <begin position="46"/>
        <end position="64"/>
    </location>
</feature>
<keyword evidence="3" id="KW-1185">Reference proteome</keyword>
<evidence type="ECO:0000313" key="2">
    <source>
        <dbReference type="EMBL" id="THV32068.1"/>
    </source>
</evidence>
<keyword evidence="1" id="KW-0472">Membrane</keyword>
<keyword evidence="1" id="KW-0812">Transmembrane</keyword>
<proteinExistence type="predicted"/>
<feature type="transmembrane region" description="Helical" evidence="1">
    <location>
        <begin position="21"/>
        <end position="40"/>
    </location>
</feature>
<dbReference type="Proteomes" id="UP000305792">
    <property type="component" value="Unassembled WGS sequence"/>
</dbReference>
<evidence type="ECO:0000313" key="3">
    <source>
        <dbReference type="Proteomes" id="UP000305792"/>
    </source>
</evidence>
<dbReference type="RefSeq" id="WP_136527842.1">
    <property type="nucleotide sequence ID" value="NZ_STGX01000001.1"/>
</dbReference>
<protein>
    <recommendedName>
        <fullName evidence="4">DUF4190 domain-containing protein</fullName>
    </recommendedName>
</protein>
<sequence>MAYPPAPAPIPEPLPAKQGNGFAVAALVLGLVGLIVFSWIPGINLFTGLPLGVLALIFGIIAVVKSGSRGGKGKGAGIAGIILGVLTLAASVVIYVVLLQIAKDLCDDPSTAEYNTQSCIDIRESL</sequence>
<accession>A0A4S8PMI4</accession>
<name>A0A4S8PMI4_9ACTN</name>
<reference evidence="2 3" key="1">
    <citation type="journal article" date="2018" name="Int. J. Syst. Evol. Microbiol.">
        <title>Glycomyces paridis sp. nov., isolated from the medicinal plant Paris polyphylla.</title>
        <authorList>
            <person name="Fang X.M."/>
            <person name="Bai J.L."/>
            <person name="Su J."/>
            <person name="Zhao L.L."/>
            <person name="Liu H.Y."/>
            <person name="Ma B.P."/>
            <person name="Zhang Y.Q."/>
            <person name="Yu L.Y."/>
        </authorList>
    </citation>
    <scope>NUCLEOTIDE SEQUENCE [LARGE SCALE GENOMIC DNA]</scope>
    <source>
        <strain evidence="2 3">CPCC 204357</strain>
    </source>
</reference>
<dbReference type="EMBL" id="STGX01000001">
    <property type="protein sequence ID" value="THV32068.1"/>
    <property type="molecule type" value="Genomic_DNA"/>
</dbReference>
<evidence type="ECO:0000256" key="1">
    <source>
        <dbReference type="SAM" id="Phobius"/>
    </source>
</evidence>
<dbReference type="AlphaFoldDB" id="A0A4S8PMI4"/>
<comment type="caution">
    <text evidence="2">The sequence shown here is derived from an EMBL/GenBank/DDBJ whole genome shotgun (WGS) entry which is preliminary data.</text>
</comment>
<organism evidence="2 3">
    <name type="scientific">Glycomyces paridis</name>
    <dbReference type="NCBI Taxonomy" id="2126555"/>
    <lineage>
        <taxon>Bacteria</taxon>
        <taxon>Bacillati</taxon>
        <taxon>Actinomycetota</taxon>
        <taxon>Actinomycetes</taxon>
        <taxon>Glycomycetales</taxon>
        <taxon>Glycomycetaceae</taxon>
        <taxon>Glycomyces</taxon>
    </lineage>
</organism>
<dbReference type="OrthoDB" id="5193911at2"/>
<feature type="transmembrane region" description="Helical" evidence="1">
    <location>
        <begin position="76"/>
        <end position="98"/>
    </location>
</feature>
<keyword evidence="1" id="KW-1133">Transmembrane helix</keyword>
<gene>
    <name evidence="2" type="ORF">E9998_01030</name>
</gene>
<evidence type="ECO:0008006" key="4">
    <source>
        <dbReference type="Google" id="ProtNLM"/>
    </source>
</evidence>